<keyword evidence="5" id="KW-0804">Transcription</keyword>
<dbReference type="EMBL" id="OP311576">
    <property type="protein sequence ID" value="WAK86104.1"/>
    <property type="molecule type" value="mRNA"/>
</dbReference>
<dbReference type="PANTHER" id="PTHR13935">
    <property type="entry name" value="ACHAETE-SCUTE TRANSCRIPTION FACTOR-RELATED"/>
    <property type="match status" value="1"/>
</dbReference>
<dbReference type="PROSITE" id="PS50888">
    <property type="entry name" value="BHLH"/>
    <property type="match status" value="1"/>
</dbReference>
<sequence>MFSLQPRDEISSIPFQQQKVQQDQLEDRSRQPLKNNITKGNIKGPRNLAVIREKYDESTSKKQKRIIHKEIERQRRKEMTNLHASLRSLLPLEYIRGKRAISDHMHGAVNYIQQLQKNIEELCIKRDELKKFSKSSANGDGQNHGSLDECFPSITVESCLGGIEILISIDCMIVGFPISRVLKFLLEQGYAVVSCLSTNVNDKLLQTIRLEVNDQICIDVSALQQLLTELIYTELGIK</sequence>
<dbReference type="GO" id="GO:0046983">
    <property type="term" value="F:protein dimerization activity"/>
    <property type="evidence" value="ECO:0007669"/>
    <property type="project" value="InterPro"/>
</dbReference>
<protein>
    <submittedName>
        <fullName evidence="9">Transcription factor bHLH58</fullName>
    </submittedName>
</protein>
<dbReference type="GO" id="GO:0090575">
    <property type="term" value="C:RNA polymerase II transcription regulator complex"/>
    <property type="evidence" value="ECO:0007669"/>
    <property type="project" value="TreeGrafter"/>
</dbReference>
<keyword evidence="6" id="KW-0539">Nucleus</keyword>
<dbReference type="GO" id="GO:0000977">
    <property type="term" value="F:RNA polymerase II transcription regulatory region sequence-specific DNA binding"/>
    <property type="evidence" value="ECO:0007669"/>
    <property type="project" value="TreeGrafter"/>
</dbReference>
<feature type="compositionally biased region" description="Basic and acidic residues" evidence="7">
    <location>
        <begin position="1"/>
        <end position="10"/>
    </location>
</feature>
<proteinExistence type="evidence at transcript level"/>
<dbReference type="Pfam" id="PF00010">
    <property type="entry name" value="HLH"/>
    <property type="match status" value="1"/>
</dbReference>
<dbReference type="CDD" id="cd18914">
    <property type="entry name" value="bHLH_AtORG2_like"/>
    <property type="match status" value="1"/>
</dbReference>
<comment type="subunit">
    <text evidence="2">Homodimer.</text>
</comment>
<name>A0A9E9C1L0_NOTNI</name>
<accession>A0A9E9C1L0</accession>
<evidence type="ECO:0000256" key="4">
    <source>
        <dbReference type="ARBA" id="ARBA00023125"/>
    </source>
</evidence>
<keyword evidence="4" id="KW-0238">DNA-binding</keyword>
<dbReference type="InterPro" id="IPR036638">
    <property type="entry name" value="HLH_DNA-bd_sf"/>
</dbReference>
<comment type="subcellular location">
    <subcellularLocation>
        <location evidence="1">Nucleus</location>
    </subcellularLocation>
</comment>
<dbReference type="AlphaFoldDB" id="A0A9E9C1L0"/>
<evidence type="ECO:0000256" key="7">
    <source>
        <dbReference type="SAM" id="MobiDB-lite"/>
    </source>
</evidence>
<evidence type="ECO:0000256" key="1">
    <source>
        <dbReference type="ARBA" id="ARBA00004123"/>
    </source>
</evidence>
<dbReference type="PANTHER" id="PTHR13935:SF155">
    <property type="entry name" value="TRANSCRIPTION FACTOR BHLH120-LIKE"/>
    <property type="match status" value="1"/>
</dbReference>
<dbReference type="GO" id="GO:0000981">
    <property type="term" value="F:DNA-binding transcription factor activity, RNA polymerase II-specific"/>
    <property type="evidence" value="ECO:0007669"/>
    <property type="project" value="TreeGrafter"/>
</dbReference>
<keyword evidence="3" id="KW-0805">Transcription regulation</keyword>
<dbReference type="InterPro" id="IPR011598">
    <property type="entry name" value="bHLH_dom"/>
</dbReference>
<feature type="domain" description="BHLH" evidence="8">
    <location>
        <begin position="63"/>
        <end position="115"/>
    </location>
</feature>
<feature type="region of interest" description="Disordered" evidence="7">
    <location>
        <begin position="1"/>
        <end position="42"/>
    </location>
</feature>
<evidence type="ECO:0000259" key="8">
    <source>
        <dbReference type="PROSITE" id="PS50888"/>
    </source>
</evidence>
<dbReference type="SUPFAM" id="SSF47459">
    <property type="entry name" value="HLH, helix-loop-helix DNA-binding domain"/>
    <property type="match status" value="1"/>
</dbReference>
<evidence type="ECO:0000256" key="6">
    <source>
        <dbReference type="ARBA" id="ARBA00023242"/>
    </source>
</evidence>
<organism evidence="9">
    <name type="scientific">Nothapodytes nimmoniana</name>
    <name type="common">Nothapodytes foetida</name>
    <dbReference type="NCBI Taxonomy" id="159386"/>
    <lineage>
        <taxon>Eukaryota</taxon>
        <taxon>Viridiplantae</taxon>
        <taxon>Streptophyta</taxon>
        <taxon>Embryophyta</taxon>
        <taxon>Tracheophyta</taxon>
        <taxon>Spermatophyta</taxon>
        <taxon>Magnoliopsida</taxon>
        <taxon>eudicotyledons</taxon>
        <taxon>Gunneridae</taxon>
        <taxon>Pentapetalae</taxon>
        <taxon>asterids</taxon>
        <taxon>lamiids</taxon>
        <taxon>Icacinales</taxon>
        <taxon>Icacinaceae</taxon>
        <taxon>Nothapodytes</taxon>
    </lineage>
</organism>
<dbReference type="Gene3D" id="4.10.280.10">
    <property type="entry name" value="Helix-loop-helix DNA-binding domain"/>
    <property type="match status" value="1"/>
</dbReference>
<dbReference type="FunFam" id="4.10.280.10:FF:000085">
    <property type="entry name" value="Transcription factor bHLH126"/>
    <property type="match status" value="1"/>
</dbReference>
<evidence type="ECO:0000256" key="3">
    <source>
        <dbReference type="ARBA" id="ARBA00023015"/>
    </source>
</evidence>
<dbReference type="InterPro" id="IPR015660">
    <property type="entry name" value="MASH1/Ascl1a-like"/>
</dbReference>
<evidence type="ECO:0000256" key="2">
    <source>
        <dbReference type="ARBA" id="ARBA00011738"/>
    </source>
</evidence>
<evidence type="ECO:0000256" key="5">
    <source>
        <dbReference type="ARBA" id="ARBA00023163"/>
    </source>
</evidence>
<reference evidence="9" key="1">
    <citation type="submission" date="2022-08" db="EMBL/GenBank/DDBJ databases">
        <title>Phylogenomics of transcriptionally active AP2/ERF and bHLH transcription factors and their promoter regions regulating camptothecin biosynthesis in Nothapodytes nimmoniana.</title>
        <authorList>
            <person name="Godbole R.C."/>
            <person name="Pable A.A."/>
            <person name="Singh S."/>
            <person name="Barvkar V.T."/>
        </authorList>
    </citation>
    <scope>NUCLEOTIDE SEQUENCE</scope>
</reference>
<evidence type="ECO:0000313" key="9">
    <source>
        <dbReference type="EMBL" id="WAK86104.1"/>
    </source>
</evidence>